<dbReference type="InterPro" id="IPR011010">
    <property type="entry name" value="DNA_brk_join_enz"/>
</dbReference>
<dbReference type="InterPro" id="IPR010998">
    <property type="entry name" value="Integrase_recombinase_N"/>
</dbReference>
<dbReference type="GO" id="GO:0015074">
    <property type="term" value="P:DNA integration"/>
    <property type="evidence" value="ECO:0007669"/>
    <property type="project" value="InterPro"/>
</dbReference>
<dbReference type="AlphaFoldDB" id="A0A1Y2F1C7"/>
<dbReference type="PANTHER" id="PTHR34605:SF3">
    <property type="entry name" value="P CELL-TYPE AGGLUTINATION PROTEIN MAP4-LIKE-RELATED"/>
    <property type="match status" value="1"/>
</dbReference>
<dbReference type="SUPFAM" id="SSF47823">
    <property type="entry name" value="lambda integrase-like, N-terminal domain"/>
    <property type="match status" value="1"/>
</dbReference>
<dbReference type="STRING" id="106004.A0A1Y2F1C7"/>
<dbReference type="GO" id="GO:0006310">
    <property type="term" value="P:DNA recombination"/>
    <property type="evidence" value="ECO:0007669"/>
    <property type="project" value="UniProtKB-KW"/>
</dbReference>
<name>A0A1Y2F1C7_9BASI</name>
<dbReference type="InterPro" id="IPR052925">
    <property type="entry name" value="Phage_Integrase-like_Recomb"/>
</dbReference>
<dbReference type="InParanoid" id="A0A1Y2F1C7"/>
<evidence type="ECO:0000313" key="5">
    <source>
        <dbReference type="EMBL" id="ORY77659.1"/>
    </source>
</evidence>
<dbReference type="Gene3D" id="1.10.150.130">
    <property type="match status" value="1"/>
</dbReference>
<evidence type="ECO:0000259" key="4">
    <source>
        <dbReference type="PROSITE" id="PS51900"/>
    </source>
</evidence>
<dbReference type="SUPFAM" id="SSF56349">
    <property type="entry name" value="DNA breaking-rejoining enzymes"/>
    <property type="match status" value="1"/>
</dbReference>
<keyword evidence="2" id="KW-0233">DNA recombination</keyword>
<organism evidence="5 6">
    <name type="scientific">Leucosporidium creatinivorum</name>
    <dbReference type="NCBI Taxonomy" id="106004"/>
    <lineage>
        <taxon>Eukaryota</taxon>
        <taxon>Fungi</taxon>
        <taxon>Dikarya</taxon>
        <taxon>Basidiomycota</taxon>
        <taxon>Pucciniomycotina</taxon>
        <taxon>Microbotryomycetes</taxon>
        <taxon>Leucosporidiales</taxon>
        <taxon>Leucosporidium</taxon>
    </lineage>
</organism>
<dbReference type="InterPro" id="IPR044068">
    <property type="entry name" value="CB"/>
</dbReference>
<dbReference type="PANTHER" id="PTHR34605">
    <property type="entry name" value="PHAGE_INTEGRASE DOMAIN-CONTAINING PROTEIN"/>
    <property type="match status" value="1"/>
</dbReference>
<reference evidence="5 6" key="1">
    <citation type="submission" date="2016-07" db="EMBL/GenBank/DDBJ databases">
        <title>Pervasive Adenine N6-methylation of Active Genes in Fungi.</title>
        <authorList>
            <consortium name="DOE Joint Genome Institute"/>
            <person name="Mondo S.J."/>
            <person name="Dannebaum R.O."/>
            <person name="Kuo R.C."/>
            <person name="Labutti K."/>
            <person name="Haridas S."/>
            <person name="Kuo A."/>
            <person name="Salamov A."/>
            <person name="Ahrendt S.R."/>
            <person name="Lipzen A."/>
            <person name="Sullivan W."/>
            <person name="Andreopoulos W.B."/>
            <person name="Clum A."/>
            <person name="Lindquist E."/>
            <person name="Daum C."/>
            <person name="Ramamoorthy G.K."/>
            <person name="Gryganskyi A."/>
            <person name="Culley D."/>
            <person name="Magnuson J.K."/>
            <person name="James T.Y."/>
            <person name="O'Malley M.A."/>
            <person name="Stajich J.E."/>
            <person name="Spatafora J.W."/>
            <person name="Visel A."/>
            <person name="Grigoriev I.V."/>
        </authorList>
    </citation>
    <scope>NUCLEOTIDE SEQUENCE [LARGE SCALE GENOMIC DNA]</scope>
    <source>
        <strain evidence="5 6">62-1032</strain>
    </source>
</reference>
<feature type="compositionally biased region" description="Acidic residues" evidence="3">
    <location>
        <begin position="379"/>
        <end position="396"/>
    </location>
</feature>
<evidence type="ECO:0000313" key="6">
    <source>
        <dbReference type="Proteomes" id="UP000193467"/>
    </source>
</evidence>
<dbReference type="PROSITE" id="PS51900">
    <property type="entry name" value="CB"/>
    <property type="match status" value="1"/>
</dbReference>
<accession>A0A1Y2F1C7</accession>
<evidence type="ECO:0000256" key="1">
    <source>
        <dbReference type="ARBA" id="ARBA00023125"/>
    </source>
</evidence>
<dbReference type="EMBL" id="MCGR01000031">
    <property type="protein sequence ID" value="ORY77659.1"/>
    <property type="molecule type" value="Genomic_DNA"/>
</dbReference>
<feature type="region of interest" description="Disordered" evidence="3">
    <location>
        <begin position="379"/>
        <end position="411"/>
    </location>
</feature>
<dbReference type="GO" id="GO:0003677">
    <property type="term" value="F:DNA binding"/>
    <property type="evidence" value="ECO:0007669"/>
    <property type="project" value="UniProtKB-KW"/>
</dbReference>
<protein>
    <recommendedName>
        <fullName evidence="4">Core-binding (CB) domain-containing protein</fullName>
    </recommendedName>
</protein>
<proteinExistence type="predicted"/>
<sequence length="411" mass="46867">MLVDTPTFQANWSRCSNVKIEDRLNPEFAESLAPEIRLFFLFPILDEEDDITFTDKTLQSFIDTISYSWTRKTALAKGGHLLKYLEFCRDNKIEPKNIFPSTFKIVYKWLATYRGKIRAKTVANYLTTIRSWHAVHGVEFIEHKDQWGVVYRGLQRFQPKSRKPKIPVSIADLLAIEKHLDMMIPAHVAQWTASKCMFFGMIRGGSVMQKSQTSFEPKFDVKRSDVTFTDPTDPESPFEGATIHIPWDKVEGTTGRDYHIVKGHKDHVLDPVAGLKLFFALTPDVPPDAPLFSVRNFSTGGLHHLTSSKFRSRMNACLQAAKRPHLTGHGFRKGGATYFLKKSKNPTAIKMLGGWKSDAFEVYWGDKTALARTYLGVDDDEEEGWGPADDSDDEDAESRKKRLSKKRVRIN</sequence>
<dbReference type="Gene3D" id="1.10.443.10">
    <property type="entry name" value="Intergrase catalytic core"/>
    <property type="match status" value="1"/>
</dbReference>
<dbReference type="OrthoDB" id="3263117at2759"/>
<dbReference type="InterPro" id="IPR013762">
    <property type="entry name" value="Integrase-like_cat_sf"/>
</dbReference>
<dbReference type="Proteomes" id="UP000193467">
    <property type="component" value="Unassembled WGS sequence"/>
</dbReference>
<keyword evidence="6" id="KW-1185">Reference proteome</keyword>
<feature type="compositionally biased region" description="Basic residues" evidence="3">
    <location>
        <begin position="399"/>
        <end position="411"/>
    </location>
</feature>
<gene>
    <name evidence="5" type="ORF">BCR35DRAFT_267100</name>
</gene>
<comment type="caution">
    <text evidence="5">The sequence shown here is derived from an EMBL/GenBank/DDBJ whole genome shotgun (WGS) entry which is preliminary data.</text>
</comment>
<evidence type="ECO:0000256" key="3">
    <source>
        <dbReference type="SAM" id="MobiDB-lite"/>
    </source>
</evidence>
<keyword evidence="1" id="KW-0238">DNA-binding</keyword>
<feature type="domain" description="Core-binding (CB)" evidence="4">
    <location>
        <begin position="52"/>
        <end position="137"/>
    </location>
</feature>
<evidence type="ECO:0000256" key="2">
    <source>
        <dbReference type="ARBA" id="ARBA00023172"/>
    </source>
</evidence>